<dbReference type="EMBL" id="CAAGRJ010033067">
    <property type="protein sequence ID" value="VFV43014.1"/>
    <property type="molecule type" value="Genomic_DNA"/>
</dbReference>
<organism evidence="2 3">
    <name type="scientific">Lynx pardinus</name>
    <name type="common">Iberian lynx</name>
    <name type="synonym">Felis pardina</name>
    <dbReference type="NCBI Taxonomy" id="191816"/>
    <lineage>
        <taxon>Eukaryota</taxon>
        <taxon>Metazoa</taxon>
        <taxon>Chordata</taxon>
        <taxon>Craniata</taxon>
        <taxon>Vertebrata</taxon>
        <taxon>Euteleostomi</taxon>
        <taxon>Mammalia</taxon>
        <taxon>Eutheria</taxon>
        <taxon>Laurasiatheria</taxon>
        <taxon>Carnivora</taxon>
        <taxon>Feliformia</taxon>
        <taxon>Felidae</taxon>
        <taxon>Felinae</taxon>
        <taxon>Lynx</taxon>
    </lineage>
</organism>
<dbReference type="AlphaFoldDB" id="A0A485PF95"/>
<keyword evidence="3" id="KW-1185">Reference proteome</keyword>
<sequence length="120" mass="13476">GSPQRLACAPLRRAVHEFRAAPFWEVRLRLVGRKLVFWDHRWTSVPLPLPPIVDVLPYTPGTRTQPGSDTKGEPGAEEHDALCIKRLQTGKIVDGFEGIVYGARKDAQRQKQPAKAEIQK</sequence>
<feature type="region of interest" description="Disordered" evidence="1">
    <location>
        <begin position="58"/>
        <end position="78"/>
    </location>
</feature>
<gene>
    <name evidence="2" type="ORF">LYPA_23C020373</name>
</gene>
<reference evidence="2 3" key="1">
    <citation type="submission" date="2019-01" db="EMBL/GenBank/DDBJ databases">
        <authorList>
            <person name="Alioto T."/>
            <person name="Alioto T."/>
        </authorList>
    </citation>
    <scope>NUCLEOTIDE SEQUENCE [LARGE SCALE GENOMIC DNA]</scope>
</reference>
<feature type="non-terminal residue" evidence="2">
    <location>
        <position position="1"/>
    </location>
</feature>
<accession>A0A485PF95</accession>
<evidence type="ECO:0000256" key="1">
    <source>
        <dbReference type="SAM" id="MobiDB-lite"/>
    </source>
</evidence>
<evidence type="ECO:0000313" key="2">
    <source>
        <dbReference type="EMBL" id="VFV43014.1"/>
    </source>
</evidence>
<dbReference type="Proteomes" id="UP000386466">
    <property type="component" value="Unassembled WGS sequence"/>
</dbReference>
<protein>
    <submittedName>
        <fullName evidence="2">Transforming acidic</fullName>
    </submittedName>
</protein>
<feature type="non-terminal residue" evidence="2">
    <location>
        <position position="120"/>
    </location>
</feature>
<proteinExistence type="predicted"/>
<name>A0A485PF95_LYNPA</name>
<evidence type="ECO:0000313" key="3">
    <source>
        <dbReference type="Proteomes" id="UP000386466"/>
    </source>
</evidence>